<dbReference type="EMBL" id="JADIMT010000031">
    <property type="protein sequence ID" value="MBO8435734.1"/>
    <property type="molecule type" value="Genomic_DNA"/>
</dbReference>
<dbReference type="Proteomes" id="UP000823615">
    <property type="component" value="Unassembled WGS sequence"/>
</dbReference>
<reference evidence="1" key="2">
    <citation type="journal article" date="2021" name="PeerJ">
        <title>Extensive microbial diversity within the chicken gut microbiome revealed by metagenomics and culture.</title>
        <authorList>
            <person name="Gilroy R."/>
            <person name="Ravi A."/>
            <person name="Getino M."/>
            <person name="Pursley I."/>
            <person name="Horton D.L."/>
            <person name="Alikhan N.F."/>
            <person name="Baker D."/>
            <person name="Gharbi K."/>
            <person name="Hall N."/>
            <person name="Watson M."/>
            <person name="Adriaenssens E.M."/>
            <person name="Foster-Nyarko E."/>
            <person name="Jarju S."/>
            <person name="Secka A."/>
            <person name="Antonio M."/>
            <person name="Oren A."/>
            <person name="Chaudhuri R.R."/>
            <person name="La Ragione R."/>
            <person name="Hildebrand F."/>
            <person name="Pallen M.J."/>
        </authorList>
    </citation>
    <scope>NUCLEOTIDE SEQUENCE</scope>
    <source>
        <strain evidence="1">7293</strain>
    </source>
</reference>
<proteinExistence type="predicted"/>
<dbReference type="SUPFAM" id="SSF55811">
    <property type="entry name" value="Nudix"/>
    <property type="match status" value="1"/>
</dbReference>
<evidence type="ECO:0008006" key="3">
    <source>
        <dbReference type="Google" id="ProtNLM"/>
    </source>
</evidence>
<gene>
    <name evidence="1" type="ORF">IAA97_01980</name>
</gene>
<sequence>MNLNNIADNIVYRIAGTLYWTEDADGSIWVLLARRTYDSLLGRVYSYAIPTVELKGNENAESAASRAVHDELGIMPETASFSKFFSEKSGNIEVTLYSKHVHRKINAKCKGAYKDAMWFCLPDDCKIDDGDLLLRDELLAFASSLNGKSIAV</sequence>
<accession>A0A9D9E265</accession>
<name>A0A9D9E265_9SPIO</name>
<reference evidence="1" key="1">
    <citation type="submission" date="2020-10" db="EMBL/GenBank/DDBJ databases">
        <authorList>
            <person name="Gilroy R."/>
        </authorList>
    </citation>
    <scope>NUCLEOTIDE SEQUENCE</scope>
    <source>
        <strain evidence="1">7293</strain>
    </source>
</reference>
<protein>
    <recommendedName>
        <fullName evidence="3">NUDIX hydrolase</fullName>
    </recommendedName>
</protein>
<evidence type="ECO:0000313" key="1">
    <source>
        <dbReference type="EMBL" id="MBO8435734.1"/>
    </source>
</evidence>
<organism evidence="1 2">
    <name type="scientific">Candidatus Ornithospirochaeta stercoripullorum</name>
    <dbReference type="NCBI Taxonomy" id="2840899"/>
    <lineage>
        <taxon>Bacteria</taxon>
        <taxon>Pseudomonadati</taxon>
        <taxon>Spirochaetota</taxon>
        <taxon>Spirochaetia</taxon>
        <taxon>Spirochaetales</taxon>
        <taxon>Spirochaetaceae</taxon>
        <taxon>Spirochaetaceae incertae sedis</taxon>
        <taxon>Candidatus Ornithospirochaeta</taxon>
    </lineage>
</organism>
<dbReference type="AlphaFoldDB" id="A0A9D9E265"/>
<comment type="caution">
    <text evidence="1">The sequence shown here is derived from an EMBL/GenBank/DDBJ whole genome shotgun (WGS) entry which is preliminary data.</text>
</comment>
<dbReference type="InterPro" id="IPR015797">
    <property type="entry name" value="NUDIX_hydrolase-like_dom_sf"/>
</dbReference>
<evidence type="ECO:0000313" key="2">
    <source>
        <dbReference type="Proteomes" id="UP000823615"/>
    </source>
</evidence>